<keyword evidence="2" id="KW-0805">Transcription regulation</keyword>
<comment type="caution">
    <text evidence="6">The sequence shown here is derived from an EMBL/GenBank/DDBJ whole genome shotgun (WGS) entry which is preliminary data.</text>
</comment>
<evidence type="ECO:0000256" key="4">
    <source>
        <dbReference type="ARBA" id="ARBA00023163"/>
    </source>
</evidence>
<dbReference type="InterPro" id="IPR000847">
    <property type="entry name" value="LysR_HTH_N"/>
</dbReference>
<evidence type="ECO:0000256" key="1">
    <source>
        <dbReference type="ARBA" id="ARBA00009437"/>
    </source>
</evidence>
<organism evidence="6 7">
    <name type="scientific">Streptomyces coffeae</name>
    <dbReference type="NCBI Taxonomy" id="621382"/>
    <lineage>
        <taxon>Bacteria</taxon>
        <taxon>Bacillati</taxon>
        <taxon>Actinomycetota</taxon>
        <taxon>Actinomycetes</taxon>
        <taxon>Kitasatosporales</taxon>
        <taxon>Streptomycetaceae</taxon>
        <taxon>Streptomyces</taxon>
    </lineage>
</organism>
<dbReference type="EMBL" id="JAERRF010000009">
    <property type="protein sequence ID" value="MBL1098533.1"/>
    <property type="molecule type" value="Genomic_DNA"/>
</dbReference>
<sequence>MFGLDRLRVLAAVAAHGSIASAARELHITPSALSQQLNKLERETGHQLLEPHGRSVRFTHAGRVLAAHANQIVQCAAAAESDLLDLRTEVIGPLRIGAVGSAIRALLTTALTTLARDHPRVTPTVRDGEVVDMLPDLLAGDLDLVVVDSWQSRPLQLPEGLAMETLASEAVDIALSTRHPLAEYGCVELNQLDGMAWTSCPSGTEPYESLVQLLRSHGLEPDIRYTVAEYATQLKLVEANLAAALIPAMVQPDAPAGVRFVQCGSTVRREIKVAWRARAAGPLVRACLESLKDATRPCDQGAPP</sequence>
<keyword evidence="4" id="KW-0804">Transcription</keyword>
<keyword evidence="3" id="KW-0238">DNA-binding</keyword>
<dbReference type="InterPro" id="IPR036388">
    <property type="entry name" value="WH-like_DNA-bd_sf"/>
</dbReference>
<evidence type="ECO:0000256" key="3">
    <source>
        <dbReference type="ARBA" id="ARBA00023125"/>
    </source>
</evidence>
<evidence type="ECO:0000313" key="6">
    <source>
        <dbReference type="EMBL" id="MBL1098533.1"/>
    </source>
</evidence>
<dbReference type="PANTHER" id="PTHR30346">
    <property type="entry name" value="TRANSCRIPTIONAL DUAL REGULATOR HCAR-RELATED"/>
    <property type="match status" value="1"/>
</dbReference>
<dbReference type="InterPro" id="IPR005119">
    <property type="entry name" value="LysR_subst-bd"/>
</dbReference>
<dbReference type="RefSeq" id="WP_201875936.1">
    <property type="nucleotide sequence ID" value="NZ_JAERRF010000009.1"/>
</dbReference>
<protein>
    <submittedName>
        <fullName evidence="6">LysR family transcriptional regulator</fullName>
    </submittedName>
</protein>
<accession>A0ABS1NER2</accession>
<keyword evidence="7" id="KW-1185">Reference proteome</keyword>
<dbReference type="Gene3D" id="3.40.190.10">
    <property type="entry name" value="Periplasmic binding protein-like II"/>
    <property type="match status" value="2"/>
</dbReference>
<dbReference type="Pfam" id="PF03466">
    <property type="entry name" value="LysR_substrate"/>
    <property type="match status" value="1"/>
</dbReference>
<dbReference type="SUPFAM" id="SSF46785">
    <property type="entry name" value="Winged helix' DNA-binding domain"/>
    <property type="match status" value="1"/>
</dbReference>
<comment type="similarity">
    <text evidence="1">Belongs to the LysR transcriptional regulatory family.</text>
</comment>
<dbReference type="PANTHER" id="PTHR30346:SF29">
    <property type="entry name" value="LYSR SUBSTRATE-BINDING"/>
    <property type="match status" value="1"/>
</dbReference>
<dbReference type="Proteomes" id="UP000634229">
    <property type="component" value="Unassembled WGS sequence"/>
</dbReference>
<evidence type="ECO:0000256" key="2">
    <source>
        <dbReference type="ARBA" id="ARBA00023015"/>
    </source>
</evidence>
<proteinExistence type="inferred from homology"/>
<evidence type="ECO:0000259" key="5">
    <source>
        <dbReference type="PROSITE" id="PS50931"/>
    </source>
</evidence>
<dbReference type="PROSITE" id="PS50931">
    <property type="entry name" value="HTH_LYSR"/>
    <property type="match status" value="1"/>
</dbReference>
<gene>
    <name evidence="6" type="ORF">JK363_18070</name>
</gene>
<dbReference type="Pfam" id="PF00126">
    <property type="entry name" value="HTH_1"/>
    <property type="match status" value="1"/>
</dbReference>
<name>A0ABS1NER2_9ACTN</name>
<dbReference type="InterPro" id="IPR036390">
    <property type="entry name" value="WH_DNA-bd_sf"/>
</dbReference>
<feature type="domain" description="HTH lysR-type" evidence="5">
    <location>
        <begin position="2"/>
        <end position="59"/>
    </location>
</feature>
<evidence type="ECO:0000313" key="7">
    <source>
        <dbReference type="Proteomes" id="UP000634229"/>
    </source>
</evidence>
<dbReference type="SUPFAM" id="SSF53850">
    <property type="entry name" value="Periplasmic binding protein-like II"/>
    <property type="match status" value="1"/>
</dbReference>
<reference evidence="6 7" key="1">
    <citation type="submission" date="2021-01" db="EMBL/GenBank/DDBJ databases">
        <title>WGS of actinomycetes isolated from Thailand.</title>
        <authorList>
            <person name="Thawai C."/>
        </authorList>
    </citation>
    <scope>NUCLEOTIDE SEQUENCE [LARGE SCALE GENOMIC DNA]</scope>
    <source>
        <strain evidence="6 7">CA1R205</strain>
    </source>
</reference>
<dbReference type="Gene3D" id="1.10.10.10">
    <property type="entry name" value="Winged helix-like DNA-binding domain superfamily/Winged helix DNA-binding domain"/>
    <property type="match status" value="1"/>
</dbReference>